<evidence type="ECO:0000313" key="8">
    <source>
        <dbReference type="EMBL" id="KKO00333.1"/>
    </source>
</evidence>
<dbReference type="EMBL" id="LAZR01000041">
    <property type="protein sequence ID" value="KKO00333.1"/>
    <property type="molecule type" value="Genomic_DNA"/>
</dbReference>
<evidence type="ECO:0000259" key="7">
    <source>
        <dbReference type="PROSITE" id="PS50850"/>
    </source>
</evidence>
<dbReference type="PANTHER" id="PTHR23519:SF1">
    <property type="entry name" value="AUTOPHAGY-RELATED PROTEIN 22"/>
    <property type="match status" value="1"/>
</dbReference>
<keyword evidence="2" id="KW-0813">Transport</keyword>
<sequence>MNGFYFLYMGKTVVLKGSKKLLNAWAFYDWANSVYTLTIASSIFPIYYSTLFSSKDELVAAFGFDMKQTVLISIVTAFTFLIVAFLSPVLSGIADYVGNKKMFMKFFCYTGSIGCIGLYWFDLEHIHISLLFYFMGLIGYWGSLVFYNSYLPDIAFEEQQDSISAKGFSLGYFGSVLLLLLNLAMVMKPEWFGFDIGETEDSLNTAKVEAMRISFITVGLWWLIFSQYTFWVLPKGVGKGHKITKDILFNGLKELKVVWGQLKENEKLKRYLNAFFVFSMAVQTIMLVAVYFGEKEISWVSASEKTTGLIISVLVIQLVAIVGAVITSNASKKYGNIKTLIVVNAIWMLLCIYAYFMVTPIQFYIAAGFVGLVMGGVQSLGRSTYSKFLPETEDTTSYFSFYDVAEKIGIVIGMALFAIIDQVSNMRYAILFLFVFFLGGIILLFRVKETKKAPITEA</sequence>
<feature type="transmembrane region" description="Helical" evidence="6">
    <location>
        <begin position="339"/>
        <end position="356"/>
    </location>
</feature>
<organism evidence="8">
    <name type="scientific">marine sediment metagenome</name>
    <dbReference type="NCBI Taxonomy" id="412755"/>
    <lineage>
        <taxon>unclassified sequences</taxon>
        <taxon>metagenomes</taxon>
        <taxon>ecological metagenomes</taxon>
    </lineage>
</organism>
<dbReference type="Pfam" id="PF11700">
    <property type="entry name" value="ATG22"/>
    <property type="match status" value="1"/>
</dbReference>
<evidence type="ECO:0000256" key="4">
    <source>
        <dbReference type="ARBA" id="ARBA00022989"/>
    </source>
</evidence>
<feature type="transmembrane region" description="Helical" evidence="6">
    <location>
        <begin position="21"/>
        <end position="48"/>
    </location>
</feature>
<dbReference type="Gene3D" id="1.20.1250.20">
    <property type="entry name" value="MFS general substrate transporter like domains"/>
    <property type="match status" value="1"/>
</dbReference>
<name>A0A0F9VKG4_9ZZZZ</name>
<dbReference type="InterPro" id="IPR024671">
    <property type="entry name" value="Atg22-like"/>
</dbReference>
<keyword evidence="4 6" id="KW-1133">Transmembrane helix</keyword>
<reference evidence="8" key="1">
    <citation type="journal article" date="2015" name="Nature">
        <title>Complex archaea that bridge the gap between prokaryotes and eukaryotes.</title>
        <authorList>
            <person name="Spang A."/>
            <person name="Saw J.H."/>
            <person name="Jorgensen S.L."/>
            <person name="Zaremba-Niedzwiedzka K."/>
            <person name="Martijn J."/>
            <person name="Lind A.E."/>
            <person name="van Eijk R."/>
            <person name="Schleper C."/>
            <person name="Guy L."/>
            <person name="Ettema T.J."/>
        </authorList>
    </citation>
    <scope>NUCLEOTIDE SEQUENCE</scope>
</reference>
<keyword evidence="3 6" id="KW-0812">Transmembrane</keyword>
<feature type="transmembrane region" description="Helical" evidence="6">
    <location>
        <begin position="213"/>
        <end position="233"/>
    </location>
</feature>
<dbReference type="AlphaFoldDB" id="A0A0F9VKG4"/>
<feature type="transmembrane region" description="Helical" evidence="6">
    <location>
        <begin position="102"/>
        <end position="121"/>
    </location>
</feature>
<evidence type="ECO:0000256" key="5">
    <source>
        <dbReference type="ARBA" id="ARBA00023136"/>
    </source>
</evidence>
<feature type="transmembrane region" description="Helical" evidence="6">
    <location>
        <begin position="68"/>
        <end position="90"/>
    </location>
</feature>
<dbReference type="SUPFAM" id="SSF103473">
    <property type="entry name" value="MFS general substrate transporter"/>
    <property type="match status" value="1"/>
</dbReference>
<feature type="transmembrane region" description="Helical" evidence="6">
    <location>
        <begin position="271"/>
        <end position="292"/>
    </location>
</feature>
<evidence type="ECO:0000256" key="2">
    <source>
        <dbReference type="ARBA" id="ARBA00022448"/>
    </source>
</evidence>
<feature type="transmembrane region" description="Helical" evidence="6">
    <location>
        <begin position="401"/>
        <end position="420"/>
    </location>
</feature>
<dbReference type="GO" id="GO:0012505">
    <property type="term" value="C:endomembrane system"/>
    <property type="evidence" value="ECO:0007669"/>
    <property type="project" value="UniProtKB-SubCell"/>
</dbReference>
<accession>A0A0F9VKG4</accession>
<dbReference type="InterPro" id="IPR020846">
    <property type="entry name" value="MFS_dom"/>
</dbReference>
<feature type="transmembrane region" description="Helical" evidence="6">
    <location>
        <begin position="307"/>
        <end position="327"/>
    </location>
</feature>
<comment type="caution">
    <text evidence="8">The sequence shown here is derived from an EMBL/GenBank/DDBJ whole genome shotgun (WGS) entry which is preliminary data.</text>
</comment>
<gene>
    <name evidence="8" type="ORF">LCGC14_0127510</name>
</gene>
<feature type="transmembrane region" description="Helical" evidence="6">
    <location>
        <begin position="168"/>
        <end position="187"/>
    </location>
</feature>
<feature type="transmembrane region" description="Helical" evidence="6">
    <location>
        <begin position="362"/>
        <end position="380"/>
    </location>
</feature>
<evidence type="ECO:0000256" key="6">
    <source>
        <dbReference type="SAM" id="Phobius"/>
    </source>
</evidence>
<evidence type="ECO:0000256" key="1">
    <source>
        <dbReference type="ARBA" id="ARBA00004127"/>
    </source>
</evidence>
<dbReference type="InterPro" id="IPR036259">
    <property type="entry name" value="MFS_trans_sf"/>
</dbReference>
<dbReference type="PROSITE" id="PS50850">
    <property type="entry name" value="MFS"/>
    <property type="match status" value="1"/>
</dbReference>
<feature type="transmembrane region" description="Helical" evidence="6">
    <location>
        <begin position="127"/>
        <end position="147"/>
    </location>
</feature>
<dbReference type="PANTHER" id="PTHR23519">
    <property type="entry name" value="AUTOPHAGY-RELATED PROTEIN 22"/>
    <property type="match status" value="1"/>
</dbReference>
<comment type="subcellular location">
    <subcellularLocation>
        <location evidence="1">Endomembrane system</location>
        <topology evidence="1">Multi-pass membrane protein</topology>
    </subcellularLocation>
</comment>
<protein>
    <recommendedName>
        <fullName evidence="7">Major facilitator superfamily (MFS) profile domain-containing protein</fullName>
    </recommendedName>
</protein>
<feature type="transmembrane region" description="Helical" evidence="6">
    <location>
        <begin position="426"/>
        <end position="445"/>
    </location>
</feature>
<feature type="domain" description="Major facilitator superfamily (MFS) profile" evidence="7">
    <location>
        <begin position="267"/>
        <end position="458"/>
    </location>
</feature>
<evidence type="ECO:0000256" key="3">
    <source>
        <dbReference type="ARBA" id="ARBA00022692"/>
    </source>
</evidence>
<dbReference type="InterPro" id="IPR050495">
    <property type="entry name" value="ATG22/LtaA_families"/>
</dbReference>
<proteinExistence type="predicted"/>
<dbReference type="GO" id="GO:0022857">
    <property type="term" value="F:transmembrane transporter activity"/>
    <property type="evidence" value="ECO:0007669"/>
    <property type="project" value="InterPro"/>
</dbReference>
<keyword evidence="5 6" id="KW-0472">Membrane</keyword>